<protein>
    <recommendedName>
        <fullName evidence="4">SGNH/GDSL hydrolase family protein</fullName>
    </recommendedName>
</protein>
<evidence type="ECO:0008006" key="4">
    <source>
        <dbReference type="Google" id="ProtNLM"/>
    </source>
</evidence>
<reference evidence="2" key="1">
    <citation type="submission" date="2020-10" db="EMBL/GenBank/DDBJ databases">
        <authorList>
            <person name="Gilroy R."/>
        </authorList>
    </citation>
    <scope>NUCLEOTIDE SEQUENCE</scope>
    <source>
        <strain evidence="2">CHK176-22527</strain>
    </source>
</reference>
<dbReference type="Gene3D" id="3.40.50.1110">
    <property type="entry name" value="SGNH hydrolase"/>
    <property type="match status" value="1"/>
</dbReference>
<dbReference type="SUPFAM" id="SSF52266">
    <property type="entry name" value="SGNH hydrolase"/>
    <property type="match status" value="1"/>
</dbReference>
<sequence length="393" mass="44419">MQKPYDKLKKILRATVFTVIFALLFAFLSQGFIPSGSENEDGMESRISKAYRGEPKGTIDVMFIGNSDIYRGVSPVDLYHSTGITSAIAGEPGKKFSKVNKDIKDILKYQKPKIIALETDCMFSEKNPVLSKASAAISHMDSSTHKADMSPHGRRIQNRSTDNSATFSFADKINSLFSKCSDMFNKIQHYAKHGDNALIAAVNYKYPLIKYHDNYCNLKLSNFFDPLRKYTFFNKGMAYSDKVKAYEGGKSYMKKDREIPTAIDTQTERQFKVIADTCKQNDIRLVLMTVPSANTWSSGKHKAIQDLADKYDLTYYDYNTDFPKGFNWKTDSTDGGNHLNYSGAKKVTDDIANKLTSEIGMTPSKISAKDKERWNSDYNNFHNKIASQSQKSK</sequence>
<evidence type="ECO:0000313" key="3">
    <source>
        <dbReference type="Proteomes" id="UP000824159"/>
    </source>
</evidence>
<keyword evidence="1" id="KW-0812">Transmembrane</keyword>
<evidence type="ECO:0000313" key="2">
    <source>
        <dbReference type="EMBL" id="HIT98808.1"/>
    </source>
</evidence>
<keyword evidence="1" id="KW-1133">Transmembrane helix</keyword>
<dbReference type="AlphaFoldDB" id="A0A9D1KUB1"/>
<reference evidence="2" key="2">
    <citation type="journal article" date="2021" name="PeerJ">
        <title>Extensive microbial diversity within the chicken gut microbiome revealed by metagenomics and culture.</title>
        <authorList>
            <person name="Gilroy R."/>
            <person name="Ravi A."/>
            <person name="Getino M."/>
            <person name="Pursley I."/>
            <person name="Horton D.L."/>
            <person name="Alikhan N.F."/>
            <person name="Baker D."/>
            <person name="Gharbi K."/>
            <person name="Hall N."/>
            <person name="Watson M."/>
            <person name="Adriaenssens E.M."/>
            <person name="Foster-Nyarko E."/>
            <person name="Jarju S."/>
            <person name="Secka A."/>
            <person name="Antonio M."/>
            <person name="Oren A."/>
            <person name="Chaudhuri R.R."/>
            <person name="La Ragione R."/>
            <person name="Hildebrand F."/>
            <person name="Pallen M.J."/>
        </authorList>
    </citation>
    <scope>NUCLEOTIDE SEQUENCE</scope>
    <source>
        <strain evidence="2">CHK176-22527</strain>
    </source>
</reference>
<feature type="transmembrane region" description="Helical" evidence="1">
    <location>
        <begin position="12"/>
        <end position="33"/>
    </location>
</feature>
<accession>A0A9D1KUB1</accession>
<name>A0A9D1KUB1_9FIRM</name>
<keyword evidence="1" id="KW-0472">Membrane</keyword>
<dbReference type="InterPro" id="IPR036514">
    <property type="entry name" value="SGNH_hydro_sf"/>
</dbReference>
<evidence type="ECO:0000256" key="1">
    <source>
        <dbReference type="SAM" id="Phobius"/>
    </source>
</evidence>
<dbReference type="Proteomes" id="UP000824159">
    <property type="component" value="Unassembled WGS sequence"/>
</dbReference>
<proteinExistence type="predicted"/>
<dbReference type="EMBL" id="DVLX01000012">
    <property type="protein sequence ID" value="HIT98808.1"/>
    <property type="molecule type" value="Genomic_DNA"/>
</dbReference>
<gene>
    <name evidence="2" type="ORF">IAD12_00950</name>
</gene>
<comment type="caution">
    <text evidence="2">The sequence shown here is derived from an EMBL/GenBank/DDBJ whole genome shotgun (WGS) entry which is preliminary data.</text>
</comment>
<organism evidence="2 3">
    <name type="scientific">Candidatus Allocopromorpha excrementavium</name>
    <dbReference type="NCBI Taxonomy" id="2840741"/>
    <lineage>
        <taxon>Bacteria</taxon>
        <taxon>Bacillati</taxon>
        <taxon>Bacillota</taxon>
        <taxon>Clostridia</taxon>
        <taxon>Eubacteriales</taxon>
        <taxon>Eubacteriaceae</taxon>
        <taxon>Eubacteriaceae incertae sedis</taxon>
        <taxon>Candidatus Allocopromorpha</taxon>
    </lineage>
</organism>